<sequence>MKKNILWMLTGLAAILICGLTVTTLSACSSDDDKNDKADATVEKEIMYAVQISDDVLKVANVEVNYVDQTGAKKKEALSSTQWKKSQKLNNTSPFAQGIWVKITPKTNVASGTYQLKVTTGVACKATLANGNTIMDFSGNDPEAAPVTAQTAEEIADWCSKSPTGGLLVDPSGYCKQQHVDFGGNARDTDLAIVDCYACRFFEYIFGGDISYCEELCKDCFFCNL</sequence>
<proteinExistence type="predicted"/>
<feature type="signal peptide" evidence="1">
    <location>
        <begin position="1"/>
        <end position="27"/>
    </location>
</feature>
<reference evidence="2 3" key="1">
    <citation type="journal article" date="2010" name="Microb. Ecol.">
        <title>Comparative genome analysis of Prevotella ruminicola and Prevotella bryantii: insights into their environmental niche.</title>
        <authorList>
            <consortium name="North American Consortium for Rumen Bacteria"/>
            <person name="Purushe J."/>
            <person name="Fouts D.E."/>
            <person name="Morrison M."/>
            <person name="White B.A."/>
            <person name="Mackie R.I."/>
            <person name="Coutinho P.M."/>
            <person name="Henrissat B."/>
            <person name="Nelson K.E."/>
        </authorList>
    </citation>
    <scope>NUCLEOTIDE SEQUENCE [LARGE SCALE GENOMIC DNA]</scope>
    <source>
        <strain evidence="3">ATCC 19189 / JCM 8958 / 23</strain>
    </source>
</reference>
<evidence type="ECO:0000313" key="2">
    <source>
        <dbReference type="EMBL" id="ADE83702.1"/>
    </source>
</evidence>
<dbReference type="EMBL" id="CP002006">
    <property type="protein sequence ID" value="ADE83702.1"/>
    <property type="molecule type" value="Genomic_DNA"/>
</dbReference>
<dbReference type="RefSeq" id="WP_013065684.1">
    <property type="nucleotide sequence ID" value="NC_014033.1"/>
</dbReference>
<keyword evidence="1" id="KW-0732">Signal</keyword>
<dbReference type="GeneID" id="31500068"/>
<dbReference type="STRING" id="264731.PRU_0519"/>
<dbReference type="Proteomes" id="UP000000927">
    <property type="component" value="Chromosome"/>
</dbReference>
<name>D5EXQ8_XYLR2</name>
<accession>D5EXQ8</accession>
<keyword evidence="3" id="KW-1185">Reference proteome</keyword>
<evidence type="ECO:0000256" key="1">
    <source>
        <dbReference type="SAM" id="SignalP"/>
    </source>
</evidence>
<dbReference type="PROSITE" id="PS51257">
    <property type="entry name" value="PROKAR_LIPOPROTEIN"/>
    <property type="match status" value="1"/>
</dbReference>
<dbReference type="AlphaFoldDB" id="D5EXQ8"/>
<evidence type="ECO:0000313" key="3">
    <source>
        <dbReference type="Proteomes" id="UP000000927"/>
    </source>
</evidence>
<gene>
    <name evidence="2" type="ordered locus">PRU_0519</name>
</gene>
<protein>
    <submittedName>
        <fullName evidence="2">Lipoprotein</fullName>
    </submittedName>
</protein>
<organism evidence="2 3">
    <name type="scientific">Xylanibacter ruminicola (strain ATCC 19189 / DSM 19721 / CIP 105475 / JCM 8958 / 23)</name>
    <name type="common">Prevotella ruminicola</name>
    <dbReference type="NCBI Taxonomy" id="264731"/>
    <lineage>
        <taxon>Bacteria</taxon>
        <taxon>Pseudomonadati</taxon>
        <taxon>Bacteroidota</taxon>
        <taxon>Bacteroidia</taxon>
        <taxon>Bacteroidales</taxon>
        <taxon>Prevotellaceae</taxon>
        <taxon>Xylanibacter</taxon>
    </lineage>
</organism>
<dbReference type="KEGG" id="pru:PRU_0519"/>
<dbReference type="HOGENOM" id="CLU_1330954_0_0_10"/>
<feature type="chain" id="PRO_5003071105" evidence="1">
    <location>
        <begin position="28"/>
        <end position="225"/>
    </location>
</feature>
<keyword evidence="2" id="KW-0449">Lipoprotein</keyword>